<keyword evidence="1" id="KW-0175">Coiled coil</keyword>
<feature type="signal peptide" evidence="2">
    <location>
        <begin position="1"/>
        <end position="20"/>
    </location>
</feature>
<dbReference type="AlphaFoldDB" id="A0A239CT69"/>
<accession>A0A239CT69</accession>
<dbReference type="EMBL" id="FZOU01000001">
    <property type="protein sequence ID" value="SNS23287.1"/>
    <property type="molecule type" value="Genomic_DNA"/>
</dbReference>
<protein>
    <submittedName>
        <fullName evidence="3">Uncharacterized protein</fullName>
    </submittedName>
</protein>
<name>A0A239CT69_9BACT</name>
<evidence type="ECO:0000313" key="3">
    <source>
        <dbReference type="EMBL" id="SNS23287.1"/>
    </source>
</evidence>
<evidence type="ECO:0000256" key="1">
    <source>
        <dbReference type="SAM" id="Coils"/>
    </source>
</evidence>
<keyword evidence="2" id="KW-0732">Signal</keyword>
<evidence type="ECO:0000256" key="2">
    <source>
        <dbReference type="SAM" id="SignalP"/>
    </source>
</evidence>
<feature type="coiled-coil region" evidence="1">
    <location>
        <begin position="71"/>
        <end position="112"/>
    </location>
</feature>
<sequence length="117" mass="12675">MRPLSACLLFLTLASVPAFGQTTSAPAAAAVVPANANDPSVDYAALREDLSRQNKILTEQVATQRAIVKKNQDLLKEAQKLQAANLKLTDEKHKLEAQNADLEKQRAALKAQQKPAE</sequence>
<organism evidence="3 4">
    <name type="scientific">Granulicella rosea</name>
    <dbReference type="NCBI Taxonomy" id="474952"/>
    <lineage>
        <taxon>Bacteria</taxon>
        <taxon>Pseudomonadati</taxon>
        <taxon>Acidobacteriota</taxon>
        <taxon>Terriglobia</taxon>
        <taxon>Terriglobales</taxon>
        <taxon>Acidobacteriaceae</taxon>
        <taxon>Granulicella</taxon>
    </lineage>
</organism>
<dbReference type="RefSeq" id="WP_089406440.1">
    <property type="nucleotide sequence ID" value="NZ_FZOU01000001.1"/>
</dbReference>
<gene>
    <name evidence="3" type="ORF">SAMN05421770_10196</name>
</gene>
<evidence type="ECO:0000313" key="4">
    <source>
        <dbReference type="Proteomes" id="UP000198356"/>
    </source>
</evidence>
<keyword evidence="4" id="KW-1185">Reference proteome</keyword>
<proteinExistence type="predicted"/>
<reference evidence="3 4" key="1">
    <citation type="submission" date="2017-06" db="EMBL/GenBank/DDBJ databases">
        <authorList>
            <person name="Kim H.J."/>
            <person name="Triplett B.A."/>
        </authorList>
    </citation>
    <scope>NUCLEOTIDE SEQUENCE [LARGE SCALE GENOMIC DNA]</scope>
    <source>
        <strain evidence="3 4">DSM 18704</strain>
    </source>
</reference>
<feature type="chain" id="PRO_5012172879" evidence="2">
    <location>
        <begin position="21"/>
        <end position="117"/>
    </location>
</feature>
<dbReference type="Proteomes" id="UP000198356">
    <property type="component" value="Unassembled WGS sequence"/>
</dbReference>